<feature type="transmembrane region" description="Helical" evidence="1">
    <location>
        <begin position="23"/>
        <end position="45"/>
    </location>
</feature>
<dbReference type="AlphaFoldDB" id="A0A0P1GKL2"/>
<accession>A0A0P1GKL2</accession>
<feature type="transmembrane region" description="Helical" evidence="1">
    <location>
        <begin position="152"/>
        <end position="169"/>
    </location>
</feature>
<protein>
    <recommendedName>
        <fullName evidence="4">Component of SufBCD complex</fullName>
    </recommendedName>
</protein>
<organism evidence="2 3">
    <name type="scientific">Tritonibacter multivorans</name>
    <dbReference type="NCBI Taxonomy" id="928856"/>
    <lineage>
        <taxon>Bacteria</taxon>
        <taxon>Pseudomonadati</taxon>
        <taxon>Pseudomonadota</taxon>
        <taxon>Alphaproteobacteria</taxon>
        <taxon>Rhodobacterales</taxon>
        <taxon>Paracoccaceae</taxon>
        <taxon>Tritonibacter</taxon>
    </lineage>
</organism>
<sequence length="177" mass="19565">MGPRVDLIDFLTEMIDLRSFSNLWYWIGLAVLWSSASHWVLGVPFDLIARAGRKGGQVAIDLELAVGVQVRRALHIAESAGNFLIAFVFFVLTVLVLLGFVYGVEFAQAVFLMMCPMSLVGAMNLRTARQIVGLDLSGDALRKLLLRTRLKIQMLGSISIFLTACWGMYQNLLTGAL</sequence>
<evidence type="ECO:0000313" key="2">
    <source>
        <dbReference type="EMBL" id="CUH82231.1"/>
    </source>
</evidence>
<dbReference type="Proteomes" id="UP000052022">
    <property type="component" value="Unassembled WGS sequence"/>
</dbReference>
<evidence type="ECO:0000256" key="1">
    <source>
        <dbReference type="SAM" id="Phobius"/>
    </source>
</evidence>
<evidence type="ECO:0008006" key="4">
    <source>
        <dbReference type="Google" id="ProtNLM"/>
    </source>
</evidence>
<reference evidence="2 3" key="1">
    <citation type="submission" date="2015-09" db="EMBL/GenBank/DDBJ databases">
        <authorList>
            <consortium name="Swine Surveillance"/>
        </authorList>
    </citation>
    <scope>NUCLEOTIDE SEQUENCE [LARGE SCALE GENOMIC DNA]</scope>
    <source>
        <strain evidence="2 3">CECT 7557</strain>
    </source>
</reference>
<feature type="transmembrane region" description="Helical" evidence="1">
    <location>
        <begin position="80"/>
        <end position="100"/>
    </location>
</feature>
<evidence type="ECO:0000313" key="3">
    <source>
        <dbReference type="Proteomes" id="UP000052022"/>
    </source>
</evidence>
<gene>
    <name evidence="2" type="ORF">TRM7557_03822</name>
</gene>
<dbReference type="STRING" id="928856.SAMN04488049_105168"/>
<proteinExistence type="predicted"/>
<dbReference type="EMBL" id="CYSD01000043">
    <property type="protein sequence ID" value="CUH82231.1"/>
    <property type="molecule type" value="Genomic_DNA"/>
</dbReference>
<keyword evidence="3" id="KW-1185">Reference proteome</keyword>
<keyword evidence="1" id="KW-0472">Membrane</keyword>
<keyword evidence="1" id="KW-0812">Transmembrane</keyword>
<keyword evidence="1" id="KW-1133">Transmembrane helix</keyword>
<feature type="transmembrane region" description="Helical" evidence="1">
    <location>
        <begin position="106"/>
        <end position="125"/>
    </location>
</feature>
<name>A0A0P1GKL2_9RHOB</name>